<reference evidence="2" key="1">
    <citation type="journal article" date="2019" name="Int. J. Syst. Evol. Microbiol.">
        <title>The Global Catalogue of Microorganisms (GCM) 10K type strain sequencing project: providing services to taxonomists for standard genome sequencing and annotation.</title>
        <authorList>
            <consortium name="The Broad Institute Genomics Platform"/>
            <consortium name="The Broad Institute Genome Sequencing Center for Infectious Disease"/>
            <person name="Wu L."/>
            <person name="Ma J."/>
        </authorList>
    </citation>
    <scope>NUCLEOTIDE SEQUENCE [LARGE SCALE GENOMIC DNA]</scope>
    <source>
        <strain evidence="2">CCUG 49018</strain>
    </source>
</reference>
<sequence>MLIENDFRLAAPLDDVWEFLQDVPALAPCLPGAELTGEQPDGSFTGGVKVSMGPVSLRFTGVAQIRSSDPSTHTMVLHAAGSEARGRGTAEMSVTASLAPAGAGATSMHVVQDLQISGAAAQYGRGMISDVTSVLLGAFTDCIAANAEARSRGGTVTITRAAPASGFRIGLSAALMALKRVVRRFFGPSTRPA</sequence>
<name>A0ABW3VFP9_9PSEU</name>
<evidence type="ECO:0000313" key="2">
    <source>
        <dbReference type="Proteomes" id="UP001597182"/>
    </source>
</evidence>
<dbReference type="Proteomes" id="UP001597182">
    <property type="component" value="Unassembled WGS sequence"/>
</dbReference>
<dbReference type="PANTHER" id="PTHR38588">
    <property type="entry name" value="BLL0334 PROTEIN"/>
    <property type="match status" value="1"/>
</dbReference>
<proteinExistence type="predicted"/>
<dbReference type="Gene3D" id="3.30.530.20">
    <property type="match status" value="1"/>
</dbReference>
<gene>
    <name evidence="1" type="ORF">ACFQ34_06315</name>
</gene>
<organism evidence="1 2">
    <name type="scientific">Pseudonocardia benzenivorans</name>
    <dbReference type="NCBI Taxonomy" id="228005"/>
    <lineage>
        <taxon>Bacteria</taxon>
        <taxon>Bacillati</taxon>
        <taxon>Actinomycetota</taxon>
        <taxon>Actinomycetes</taxon>
        <taxon>Pseudonocardiales</taxon>
        <taxon>Pseudonocardiaceae</taxon>
        <taxon>Pseudonocardia</taxon>
    </lineage>
</organism>
<dbReference type="PANTHER" id="PTHR38588:SF1">
    <property type="entry name" value="BLL0334 PROTEIN"/>
    <property type="match status" value="1"/>
</dbReference>
<dbReference type="SUPFAM" id="SSF55961">
    <property type="entry name" value="Bet v1-like"/>
    <property type="match status" value="1"/>
</dbReference>
<dbReference type="InterPro" id="IPR023393">
    <property type="entry name" value="START-like_dom_sf"/>
</dbReference>
<dbReference type="CDD" id="cd07823">
    <property type="entry name" value="SRPBCC_5"/>
    <property type="match status" value="1"/>
</dbReference>
<dbReference type="EMBL" id="JBHTMB010000042">
    <property type="protein sequence ID" value="MFD1232894.1"/>
    <property type="molecule type" value="Genomic_DNA"/>
</dbReference>
<dbReference type="InterPro" id="IPR010419">
    <property type="entry name" value="CO_DH_gsu"/>
</dbReference>
<dbReference type="RefSeq" id="WP_013674778.1">
    <property type="nucleotide sequence ID" value="NZ_BAABKS010000079.1"/>
</dbReference>
<dbReference type="Pfam" id="PF06240">
    <property type="entry name" value="COXG"/>
    <property type="match status" value="1"/>
</dbReference>
<accession>A0ABW3VFP9</accession>
<evidence type="ECO:0000313" key="1">
    <source>
        <dbReference type="EMBL" id="MFD1232894.1"/>
    </source>
</evidence>
<keyword evidence="2" id="KW-1185">Reference proteome</keyword>
<comment type="caution">
    <text evidence="1">The sequence shown here is derived from an EMBL/GenBank/DDBJ whole genome shotgun (WGS) entry which is preliminary data.</text>
</comment>
<protein>
    <submittedName>
        <fullName evidence="1">SRPBCC family protein</fullName>
    </submittedName>
</protein>